<reference evidence="3 4" key="1">
    <citation type="journal article" date="2009" name="PLoS ONE">
        <title>Genome analysis of the anaerobic thermohalophilic bacterium Halothermothrix orenii.</title>
        <authorList>
            <person name="Mavromatis K."/>
            <person name="Ivanova N."/>
            <person name="Anderson I."/>
            <person name="Lykidis A."/>
            <person name="Hooper S.D."/>
            <person name="Sun H."/>
            <person name="Kunin V."/>
            <person name="Lapidus A."/>
            <person name="Hugenholtz P."/>
            <person name="Patel B."/>
            <person name="Kyrpides N.C."/>
        </authorList>
    </citation>
    <scope>NUCLEOTIDE SEQUENCE [LARGE SCALE GENOMIC DNA]</scope>
    <source>
        <strain evidence="4">H 168 / OCM 544 / DSM 9562</strain>
    </source>
</reference>
<evidence type="ECO:0000259" key="2">
    <source>
        <dbReference type="SMART" id="SM00871"/>
    </source>
</evidence>
<dbReference type="eggNOG" id="COG3449">
    <property type="taxonomic scope" value="Bacteria"/>
</dbReference>
<name>B8D1P7_HALOH</name>
<dbReference type="RefSeq" id="WP_012635312.1">
    <property type="nucleotide sequence ID" value="NC_011899.1"/>
</dbReference>
<dbReference type="OrthoDB" id="9811174at2"/>
<evidence type="ECO:0000256" key="1">
    <source>
        <dbReference type="SAM" id="Coils"/>
    </source>
</evidence>
<dbReference type="SMART" id="SM00871">
    <property type="entry name" value="AraC_E_bind"/>
    <property type="match status" value="1"/>
</dbReference>
<dbReference type="HOGENOM" id="CLU_074317_0_0_9"/>
<dbReference type="InterPro" id="IPR011256">
    <property type="entry name" value="Reg_factor_effector_dom_sf"/>
</dbReference>
<dbReference type="SUPFAM" id="SSF55136">
    <property type="entry name" value="Probable bacterial effector-binding domain"/>
    <property type="match status" value="1"/>
</dbReference>
<evidence type="ECO:0000313" key="4">
    <source>
        <dbReference type="Proteomes" id="UP000000719"/>
    </source>
</evidence>
<evidence type="ECO:0000313" key="3">
    <source>
        <dbReference type="EMBL" id="ACL69124.1"/>
    </source>
</evidence>
<dbReference type="InterPro" id="IPR010499">
    <property type="entry name" value="AraC_E-bd"/>
</dbReference>
<sequence>MEILIAKVKEMNQDLQELKNKKEIIEQFIFTLENNNHRNLCKALEILQRKYTAIKNGMKQVEKKSREGEGELKRLTDSEVRIVELKPVWVASYRAEAESPEPRAWEVIFKWAKKYNLLQLPGTRFFGFDNPSPTPDKAVYGYEFWVTIPHKNFNIPEEMKIRKFSGGLYAVTNTNFREFDVGERWKQLYKWVKESEFSYREGICLEEHITLTGYNLDINTVQLDLYEPIKP</sequence>
<keyword evidence="4" id="KW-1185">Reference proteome</keyword>
<gene>
    <name evidence="3" type="ordered locus">Hore_03630</name>
</gene>
<dbReference type="AlphaFoldDB" id="B8D1P7"/>
<dbReference type="Gene3D" id="3.20.80.10">
    <property type="entry name" value="Regulatory factor, effector binding domain"/>
    <property type="match status" value="1"/>
</dbReference>
<feature type="coiled-coil region" evidence="1">
    <location>
        <begin position="1"/>
        <end position="78"/>
    </location>
</feature>
<organism evidence="3 4">
    <name type="scientific">Halothermothrix orenii (strain H 168 / OCM 544 / DSM 9562)</name>
    <dbReference type="NCBI Taxonomy" id="373903"/>
    <lineage>
        <taxon>Bacteria</taxon>
        <taxon>Bacillati</taxon>
        <taxon>Bacillota</taxon>
        <taxon>Clostridia</taxon>
        <taxon>Halanaerobiales</taxon>
        <taxon>Halothermotrichaceae</taxon>
        <taxon>Halothermothrix</taxon>
    </lineage>
</organism>
<proteinExistence type="predicted"/>
<dbReference type="Proteomes" id="UP000000719">
    <property type="component" value="Chromosome"/>
</dbReference>
<protein>
    <submittedName>
        <fullName evidence="3">Transcription activator effector binding</fullName>
    </submittedName>
</protein>
<feature type="domain" description="AraC effector-binding" evidence="2">
    <location>
        <begin position="78"/>
        <end position="230"/>
    </location>
</feature>
<dbReference type="Pfam" id="PF14526">
    <property type="entry name" value="Cass2"/>
    <property type="match status" value="1"/>
</dbReference>
<keyword evidence="1" id="KW-0175">Coiled coil</keyword>
<accession>B8D1P7</accession>
<dbReference type="EMBL" id="CP001098">
    <property type="protein sequence ID" value="ACL69124.1"/>
    <property type="molecule type" value="Genomic_DNA"/>
</dbReference>
<dbReference type="KEGG" id="hor:Hore_03630"/>
<dbReference type="InterPro" id="IPR029441">
    <property type="entry name" value="Cass2"/>
</dbReference>